<evidence type="ECO:0000313" key="3">
    <source>
        <dbReference type="Proteomes" id="UP000652231"/>
    </source>
</evidence>
<dbReference type="GO" id="GO:0016747">
    <property type="term" value="F:acyltransferase activity, transferring groups other than amino-acyl groups"/>
    <property type="evidence" value="ECO:0007669"/>
    <property type="project" value="InterPro"/>
</dbReference>
<gene>
    <name evidence="2" type="ORF">GCM10011312_13340</name>
</gene>
<evidence type="ECO:0000259" key="1">
    <source>
        <dbReference type="PROSITE" id="PS51186"/>
    </source>
</evidence>
<keyword evidence="3" id="KW-1185">Reference proteome</keyword>
<reference evidence="2" key="2">
    <citation type="submission" date="2020-09" db="EMBL/GenBank/DDBJ databases">
        <authorList>
            <person name="Sun Q."/>
            <person name="Zhou Y."/>
        </authorList>
    </citation>
    <scope>NUCLEOTIDE SEQUENCE</scope>
    <source>
        <strain evidence="2">CGMCC 1.12924</strain>
    </source>
</reference>
<dbReference type="Proteomes" id="UP000652231">
    <property type="component" value="Unassembled WGS sequence"/>
</dbReference>
<dbReference type="InterPro" id="IPR016181">
    <property type="entry name" value="Acyl_CoA_acyltransferase"/>
</dbReference>
<accession>A0A8J2V920</accession>
<protein>
    <submittedName>
        <fullName evidence="2">Acetyltransferase</fullName>
    </submittedName>
</protein>
<reference evidence="2" key="1">
    <citation type="journal article" date="2014" name="Int. J. Syst. Evol. Microbiol.">
        <title>Complete genome sequence of Corynebacterium casei LMG S-19264T (=DSM 44701T), isolated from a smear-ripened cheese.</title>
        <authorList>
            <consortium name="US DOE Joint Genome Institute (JGI-PGF)"/>
            <person name="Walter F."/>
            <person name="Albersmeier A."/>
            <person name="Kalinowski J."/>
            <person name="Ruckert C."/>
        </authorList>
    </citation>
    <scope>NUCLEOTIDE SEQUENCE</scope>
    <source>
        <strain evidence="2">CGMCC 1.12924</strain>
    </source>
</reference>
<dbReference type="SUPFAM" id="SSF55729">
    <property type="entry name" value="Acyl-CoA N-acyltransferases (Nat)"/>
    <property type="match status" value="1"/>
</dbReference>
<comment type="caution">
    <text evidence="2">The sequence shown here is derived from an EMBL/GenBank/DDBJ whole genome shotgun (WGS) entry which is preliminary data.</text>
</comment>
<dbReference type="Pfam" id="PF13302">
    <property type="entry name" value="Acetyltransf_3"/>
    <property type="match status" value="1"/>
</dbReference>
<dbReference type="PANTHER" id="PTHR43415">
    <property type="entry name" value="SPERMIDINE N(1)-ACETYLTRANSFERASE"/>
    <property type="match status" value="1"/>
</dbReference>
<organism evidence="2 3">
    <name type="scientific">Planktosalinus lacus</name>
    <dbReference type="NCBI Taxonomy" id="1526573"/>
    <lineage>
        <taxon>Bacteria</taxon>
        <taxon>Pseudomonadati</taxon>
        <taxon>Bacteroidota</taxon>
        <taxon>Flavobacteriia</taxon>
        <taxon>Flavobacteriales</taxon>
        <taxon>Flavobacteriaceae</taxon>
        <taxon>Planktosalinus</taxon>
    </lineage>
</organism>
<name>A0A8J2V920_9FLAO</name>
<dbReference type="PROSITE" id="PS51186">
    <property type="entry name" value="GNAT"/>
    <property type="match status" value="1"/>
</dbReference>
<evidence type="ECO:0000313" key="2">
    <source>
        <dbReference type="EMBL" id="GGD90861.1"/>
    </source>
</evidence>
<proteinExistence type="predicted"/>
<dbReference type="InterPro" id="IPR000182">
    <property type="entry name" value="GNAT_dom"/>
</dbReference>
<dbReference type="RefSeq" id="WP_188440837.1">
    <property type="nucleotide sequence ID" value="NZ_BMGK01000005.1"/>
</dbReference>
<dbReference type="Gene3D" id="3.40.630.30">
    <property type="match status" value="1"/>
</dbReference>
<dbReference type="AlphaFoldDB" id="A0A8J2V920"/>
<dbReference type="EMBL" id="BMGK01000005">
    <property type="protein sequence ID" value="GGD90861.1"/>
    <property type="molecule type" value="Genomic_DNA"/>
</dbReference>
<sequence>MEMITGEKIKLRALEPTDLDFLYQIENNTDFWEYGDSQTPFSRFVLKKYLKNSSKDIYEVKQLRLVITTLDDAFLGLIDLYDFDPKNKRVGLGIVIKDKEQRGKGFAFEAINLLCDYAFKQFDVHQVFAIVLEDNAQSKKLFEKAGFINTAVKKDWVYFRDSFKDAFLFQKIKS</sequence>
<feature type="domain" description="N-acetyltransferase" evidence="1">
    <location>
        <begin position="9"/>
        <end position="174"/>
    </location>
</feature>
<dbReference type="PANTHER" id="PTHR43415:SF3">
    <property type="entry name" value="GNAT-FAMILY ACETYLTRANSFERASE"/>
    <property type="match status" value="1"/>
</dbReference>